<keyword evidence="1" id="KW-0812">Transmembrane</keyword>
<evidence type="ECO:0000313" key="3">
    <source>
        <dbReference type="Proteomes" id="UP000315471"/>
    </source>
</evidence>
<dbReference type="EMBL" id="SJPY01000003">
    <property type="protein sequence ID" value="TWU42994.1"/>
    <property type="molecule type" value="Genomic_DNA"/>
</dbReference>
<sequence length="1018" mass="115673">MIRSFRTIRLSGSLRNRDSSDRAPIDRKYLPDRWSVIAILAIALAAFTGTGLTDIGQAGLLQAENIQQTDTGPAMGSPIQEKLEELQQRFDESLKSFVWDFSRSADTNYDGWPDDWQRRTGNRYPQYVKIAIEAHDLKVMRETRDVDATVMRFWPSIRKWFPSLPVLPPSLADLLCDRYLRIELDGGLAMVQSQKVPTSRMYQYRFSADIMTSGLRHDTARAELVFVDEQGMELESHSTPIVRGSSGWKEYAVNNLRAPRLAKYMFVRVSVEGGEDGLEDIRGFIGFDNLRVEPFPQLQLVTDRPLGIYDYGSGVTATAVVLGLPKGASRVRFHLFDADKNEMASEASSIRSLVQSTPIPSNISVSSEPSESRSATTDMRFDWKMPRLSPGFYTVKAVIEGTGVDELESQTTLAVIEPLVEKRGFGCFGWTLPYQNQRDTARTALDPSAIQTQGQHSTIGIPQDDGTIPPRDFVNWLLQIGVDWVKYPAWIAPDDEVRASQIADLFTRLQDSKIQTVGLLDRPPEDQFANYDLRSQREIVASELFRDFEVWQPLLEPVMSRLTLKVRKWQLGADDDFSFLGRTRLQESVKSIATGLQGYGQPLDITINWPWNEPTLSSQQRSWKAVCRSIQPALTAEELDAYLSLDPESRRHVDAKTWILLNPLPKGRYDRDTRILDLIQRMATVRKHRVEAAFVSNPHDSETGLLTSDSRPDEMLLPWRTTAQLIGDLRQMGSLKMRSRANSIIFAGETRAVLMVWADNPTEELIYLGEDVYAIDVWGKTSELPLENYENRQVQRVKIGKLPTFLVDVDPDLLAFRMSVELKQTQLDSILGQTQPLELKFKNPVRDGLAGNVRIRSPMSWKFEQPSLNWELIGGRDTTEPFNVVLDNSAKVGRYELALDFELQTIPPKRFTVYREINVGPHGLELKATTDILEGGQLKVEVEMQNHSEKPLLYDCMVFPQSGRQYQRRFISVEPGETVRRDFYWSDGAELIGTTLLLRAGEQDGHRILNYEIPVRRQ</sequence>
<feature type="transmembrane region" description="Helical" evidence="1">
    <location>
        <begin position="34"/>
        <end position="52"/>
    </location>
</feature>
<proteinExistence type="predicted"/>
<keyword evidence="1" id="KW-1133">Transmembrane helix</keyword>
<evidence type="ECO:0000256" key="1">
    <source>
        <dbReference type="SAM" id="Phobius"/>
    </source>
</evidence>
<comment type="caution">
    <text evidence="2">The sequence shown here is derived from an EMBL/GenBank/DDBJ whole genome shotgun (WGS) entry which is preliminary data.</text>
</comment>
<dbReference type="Proteomes" id="UP000315471">
    <property type="component" value="Unassembled WGS sequence"/>
</dbReference>
<organism evidence="2 3">
    <name type="scientific">Novipirellula aureliae</name>
    <dbReference type="NCBI Taxonomy" id="2527966"/>
    <lineage>
        <taxon>Bacteria</taxon>
        <taxon>Pseudomonadati</taxon>
        <taxon>Planctomycetota</taxon>
        <taxon>Planctomycetia</taxon>
        <taxon>Pirellulales</taxon>
        <taxon>Pirellulaceae</taxon>
        <taxon>Novipirellula</taxon>
    </lineage>
</organism>
<dbReference type="Gene3D" id="2.60.120.260">
    <property type="entry name" value="Galactose-binding domain-like"/>
    <property type="match status" value="1"/>
</dbReference>
<name>A0A5C6E398_9BACT</name>
<keyword evidence="3" id="KW-1185">Reference proteome</keyword>
<dbReference type="AlphaFoldDB" id="A0A5C6E398"/>
<accession>A0A5C6E398</accession>
<protein>
    <recommendedName>
        <fullName evidence="4">Alpha-galactosidase NEW3 domain-containing protein</fullName>
    </recommendedName>
</protein>
<evidence type="ECO:0008006" key="4">
    <source>
        <dbReference type="Google" id="ProtNLM"/>
    </source>
</evidence>
<gene>
    <name evidence="2" type="ORF">Q31b_20280</name>
</gene>
<keyword evidence="1" id="KW-0472">Membrane</keyword>
<evidence type="ECO:0000313" key="2">
    <source>
        <dbReference type="EMBL" id="TWU42994.1"/>
    </source>
</evidence>
<reference evidence="2 3" key="1">
    <citation type="submission" date="2019-02" db="EMBL/GenBank/DDBJ databases">
        <title>Deep-cultivation of Planctomycetes and their phenomic and genomic characterization uncovers novel biology.</title>
        <authorList>
            <person name="Wiegand S."/>
            <person name="Jogler M."/>
            <person name="Boedeker C."/>
            <person name="Pinto D."/>
            <person name="Vollmers J."/>
            <person name="Rivas-Marin E."/>
            <person name="Kohn T."/>
            <person name="Peeters S.H."/>
            <person name="Heuer A."/>
            <person name="Rast P."/>
            <person name="Oberbeckmann S."/>
            <person name="Bunk B."/>
            <person name="Jeske O."/>
            <person name="Meyerdierks A."/>
            <person name="Storesund J.E."/>
            <person name="Kallscheuer N."/>
            <person name="Luecker S."/>
            <person name="Lage O.M."/>
            <person name="Pohl T."/>
            <person name="Merkel B.J."/>
            <person name="Hornburger P."/>
            <person name="Mueller R.-W."/>
            <person name="Bruemmer F."/>
            <person name="Labrenz M."/>
            <person name="Spormann A.M."/>
            <person name="Op Den Camp H."/>
            <person name="Overmann J."/>
            <person name="Amann R."/>
            <person name="Jetten M.S.M."/>
            <person name="Mascher T."/>
            <person name="Medema M.H."/>
            <person name="Devos D.P."/>
            <person name="Kaster A.-K."/>
            <person name="Ovreas L."/>
            <person name="Rohde M."/>
            <person name="Galperin M.Y."/>
            <person name="Jogler C."/>
        </authorList>
    </citation>
    <scope>NUCLEOTIDE SEQUENCE [LARGE SCALE GENOMIC DNA]</scope>
    <source>
        <strain evidence="2 3">Q31b</strain>
    </source>
</reference>